<dbReference type="Gene3D" id="4.10.320.10">
    <property type="entry name" value="E3-binding domain"/>
    <property type="match status" value="1"/>
</dbReference>
<dbReference type="CDD" id="cd06849">
    <property type="entry name" value="lipoyl_domain"/>
    <property type="match status" value="1"/>
</dbReference>
<dbReference type="PROSITE" id="PS50968">
    <property type="entry name" value="BIOTINYL_LIPOYL"/>
    <property type="match status" value="1"/>
</dbReference>
<dbReference type="InterPro" id="IPR000089">
    <property type="entry name" value="Biotin_lipoyl"/>
</dbReference>
<evidence type="ECO:0000256" key="6">
    <source>
        <dbReference type="RuleBase" id="RU003423"/>
    </source>
</evidence>
<dbReference type="GO" id="GO:0016407">
    <property type="term" value="F:acetyltransferase activity"/>
    <property type="evidence" value="ECO:0007669"/>
    <property type="project" value="TreeGrafter"/>
</dbReference>
<protein>
    <recommendedName>
        <fullName evidence="6">Dihydrolipoamide acetyltransferase component of pyruvate dehydrogenase complex</fullName>
        <ecNumber evidence="6">2.3.1.-</ecNumber>
    </recommendedName>
</protein>
<sequence length="476" mass="48344">MATVVVMPQLGNSVESCLIVSWAVSEGDVVAENSVLCEVETDKASMEVPSPAAGTVLKVLWAEGDDVPVKDPLLVLGEPGEDPGPALQVAGAAGHGPTTEVDTPARPSGEASYEETDHAGDSQDAPVETLEVADPAGDQSAVGGPADTTVPGYGSSPRARTLAASTSVDVRDIGSGTGPRGRVIERDVQAVLAAGPTTRAAARAGGSGRSDVVGTGIGGRATAADVRTTRTAVSAPPVSDDGDMGPSTTTPLRGIRKVIASRMMNSLASSAQLTYTTTAGAQGLLDLRKRLKTSDPSFGLNAVTIGDLVGFAAARTAARHTSHNAHLVDGVLTEFERVHMGFACDTPRGLLVPTVRNASLMGLAEFSQASKQLAADAIGGTIAPDLLQGATFTVSNLGGLGIESFTPLLNVPQTAILGVDAIFPRAVIHADGTAGAEQRIGLSLTADHRVIDGADAARFLSDLVAFLEAIDIAVLA</sequence>
<dbReference type="SUPFAM" id="SSF51230">
    <property type="entry name" value="Single hybrid motif"/>
    <property type="match status" value="1"/>
</dbReference>
<organism evidence="10 11">
    <name type="scientific">Tessaracoccus antarcticus</name>
    <dbReference type="NCBI Taxonomy" id="2479848"/>
    <lineage>
        <taxon>Bacteria</taxon>
        <taxon>Bacillati</taxon>
        <taxon>Actinomycetota</taxon>
        <taxon>Actinomycetes</taxon>
        <taxon>Propionibacteriales</taxon>
        <taxon>Propionibacteriaceae</taxon>
        <taxon>Tessaracoccus</taxon>
    </lineage>
</organism>
<dbReference type="Pfam" id="PF00364">
    <property type="entry name" value="Biotin_lipoyl"/>
    <property type="match status" value="1"/>
</dbReference>
<dbReference type="Pfam" id="PF00198">
    <property type="entry name" value="2-oxoacid_dh"/>
    <property type="match status" value="1"/>
</dbReference>
<dbReference type="GO" id="GO:0005737">
    <property type="term" value="C:cytoplasm"/>
    <property type="evidence" value="ECO:0007669"/>
    <property type="project" value="TreeGrafter"/>
</dbReference>
<keyword evidence="5 6" id="KW-0012">Acyltransferase</keyword>
<proteinExistence type="inferred from homology"/>
<dbReference type="PROSITE" id="PS00189">
    <property type="entry name" value="LIPOYL"/>
    <property type="match status" value="1"/>
</dbReference>
<feature type="domain" description="Lipoyl-binding" evidence="8">
    <location>
        <begin position="2"/>
        <end position="77"/>
    </location>
</feature>
<dbReference type="InterPro" id="IPR003016">
    <property type="entry name" value="2-oxoA_DH_lipoyl-BS"/>
</dbReference>
<keyword evidence="11" id="KW-1185">Reference proteome</keyword>
<dbReference type="Gene3D" id="2.40.50.100">
    <property type="match status" value="1"/>
</dbReference>
<dbReference type="SUPFAM" id="SSF52777">
    <property type="entry name" value="CoA-dependent acyltransferases"/>
    <property type="match status" value="1"/>
</dbReference>
<dbReference type="PANTHER" id="PTHR43178:SF5">
    <property type="entry name" value="LIPOAMIDE ACYLTRANSFERASE COMPONENT OF BRANCHED-CHAIN ALPHA-KETO ACID DEHYDROGENASE COMPLEX, MITOCHONDRIAL"/>
    <property type="match status" value="1"/>
</dbReference>
<evidence type="ECO:0000313" key="11">
    <source>
        <dbReference type="Proteomes" id="UP000275256"/>
    </source>
</evidence>
<feature type="domain" description="Peripheral subunit-binding (PSBD)" evidence="9">
    <location>
        <begin position="154"/>
        <end position="192"/>
    </location>
</feature>
<dbReference type="OrthoDB" id="9805770at2"/>
<evidence type="ECO:0000313" key="10">
    <source>
        <dbReference type="EMBL" id="RMB61850.1"/>
    </source>
</evidence>
<accession>A0A3M0GA64</accession>
<reference evidence="10 11" key="1">
    <citation type="submission" date="2018-10" db="EMBL/GenBank/DDBJ databases">
        <title>Tessaracoccus antarcticuss sp. nov., isolated from sediment.</title>
        <authorList>
            <person name="Zhou L.Y."/>
            <person name="Du Z.J."/>
        </authorList>
    </citation>
    <scope>NUCLEOTIDE SEQUENCE [LARGE SCALE GENOMIC DNA]</scope>
    <source>
        <strain evidence="10 11">JDX10</strain>
    </source>
</reference>
<feature type="region of interest" description="Disordered" evidence="7">
    <location>
        <begin position="78"/>
        <end position="181"/>
    </location>
</feature>
<dbReference type="InterPro" id="IPR036625">
    <property type="entry name" value="E3-bd_dom_sf"/>
</dbReference>
<evidence type="ECO:0000256" key="5">
    <source>
        <dbReference type="ARBA" id="ARBA00023315"/>
    </source>
</evidence>
<evidence type="ECO:0000256" key="4">
    <source>
        <dbReference type="ARBA" id="ARBA00022823"/>
    </source>
</evidence>
<comment type="caution">
    <text evidence="10">The sequence shown here is derived from an EMBL/GenBank/DDBJ whole genome shotgun (WGS) entry which is preliminary data.</text>
</comment>
<name>A0A3M0GA64_9ACTN</name>
<dbReference type="PROSITE" id="PS51826">
    <property type="entry name" value="PSBD"/>
    <property type="match status" value="1"/>
</dbReference>
<gene>
    <name evidence="10" type="ORF">EAX62_04385</name>
</gene>
<evidence type="ECO:0000259" key="9">
    <source>
        <dbReference type="PROSITE" id="PS51826"/>
    </source>
</evidence>
<dbReference type="InterPro" id="IPR050743">
    <property type="entry name" value="2-oxoacid_DH_E2_comp"/>
</dbReference>
<dbReference type="InterPro" id="IPR001078">
    <property type="entry name" value="2-oxoacid_DH_actylTfrase"/>
</dbReference>
<keyword evidence="4 6" id="KW-0450">Lipoyl</keyword>
<evidence type="ECO:0000256" key="1">
    <source>
        <dbReference type="ARBA" id="ARBA00001938"/>
    </source>
</evidence>
<dbReference type="InterPro" id="IPR023213">
    <property type="entry name" value="CAT-like_dom_sf"/>
</dbReference>
<dbReference type="InterPro" id="IPR011053">
    <property type="entry name" value="Single_hybrid_motif"/>
</dbReference>
<comment type="cofactor">
    <cofactor evidence="1 6">
        <name>(R)-lipoate</name>
        <dbReference type="ChEBI" id="CHEBI:83088"/>
    </cofactor>
</comment>
<dbReference type="InterPro" id="IPR004167">
    <property type="entry name" value="PSBD"/>
</dbReference>
<dbReference type="PANTHER" id="PTHR43178">
    <property type="entry name" value="DIHYDROLIPOAMIDE ACETYLTRANSFERASE COMPONENT OF PYRUVATE DEHYDROGENASE COMPLEX"/>
    <property type="match status" value="1"/>
</dbReference>
<dbReference type="EC" id="2.3.1.-" evidence="6"/>
<dbReference type="Gene3D" id="3.30.559.10">
    <property type="entry name" value="Chloramphenicol acetyltransferase-like domain"/>
    <property type="match status" value="1"/>
</dbReference>
<evidence type="ECO:0000256" key="3">
    <source>
        <dbReference type="ARBA" id="ARBA00022679"/>
    </source>
</evidence>
<dbReference type="AlphaFoldDB" id="A0A3M0GA64"/>
<comment type="similarity">
    <text evidence="2 6">Belongs to the 2-oxoacid dehydrogenase family.</text>
</comment>
<evidence type="ECO:0000256" key="7">
    <source>
        <dbReference type="SAM" id="MobiDB-lite"/>
    </source>
</evidence>
<dbReference type="Proteomes" id="UP000275256">
    <property type="component" value="Unassembled WGS sequence"/>
</dbReference>
<dbReference type="RefSeq" id="WP_121900398.1">
    <property type="nucleotide sequence ID" value="NZ_REFW01000001.1"/>
</dbReference>
<dbReference type="Pfam" id="PF02817">
    <property type="entry name" value="E3_binding"/>
    <property type="match status" value="1"/>
</dbReference>
<evidence type="ECO:0000259" key="8">
    <source>
        <dbReference type="PROSITE" id="PS50968"/>
    </source>
</evidence>
<dbReference type="GO" id="GO:0031405">
    <property type="term" value="F:lipoic acid binding"/>
    <property type="evidence" value="ECO:0007669"/>
    <property type="project" value="TreeGrafter"/>
</dbReference>
<feature type="region of interest" description="Disordered" evidence="7">
    <location>
        <begin position="227"/>
        <end position="251"/>
    </location>
</feature>
<dbReference type="SUPFAM" id="SSF47005">
    <property type="entry name" value="Peripheral subunit-binding domain of 2-oxo acid dehydrogenase complex"/>
    <property type="match status" value="1"/>
</dbReference>
<evidence type="ECO:0000256" key="2">
    <source>
        <dbReference type="ARBA" id="ARBA00007317"/>
    </source>
</evidence>
<keyword evidence="3 6" id="KW-0808">Transferase</keyword>
<dbReference type="EMBL" id="REFW01000001">
    <property type="protein sequence ID" value="RMB61850.1"/>
    <property type="molecule type" value="Genomic_DNA"/>
</dbReference>